<name>A0ABR2K234_9EUKA</name>
<evidence type="ECO:0000256" key="1">
    <source>
        <dbReference type="SAM" id="Coils"/>
    </source>
</evidence>
<evidence type="ECO:0000313" key="2">
    <source>
        <dbReference type="EMBL" id="KAK8885154.1"/>
    </source>
</evidence>
<accession>A0ABR2K234</accession>
<keyword evidence="3" id="KW-1185">Reference proteome</keyword>
<protein>
    <submittedName>
        <fullName evidence="2">Uncharacterized protein</fullName>
    </submittedName>
</protein>
<comment type="caution">
    <text evidence="2">The sequence shown here is derived from an EMBL/GenBank/DDBJ whole genome shotgun (WGS) entry which is preliminary data.</text>
</comment>
<keyword evidence="1" id="KW-0175">Coiled coil</keyword>
<dbReference type="Proteomes" id="UP001470230">
    <property type="component" value="Unassembled WGS sequence"/>
</dbReference>
<sequence>MKKGNNPDDSHTIDNLCKKDKNKMIELLKQLNELKKRCAFLESSINSQNNENQRIEMKNEFISKQIEEVEQKFNESSDLSKEFPKQLEELTLAIQATEIENSNLKVKIKDSTSEASELNNELQRLSAKYNPIYKDASVSCTFSKRREKCINTDDVTANYVEKEFQIPERKKETDFLYEDLTSNTIEPVGTLYDAPDEEITNLISILNSI</sequence>
<organism evidence="2 3">
    <name type="scientific">Tritrichomonas musculus</name>
    <dbReference type="NCBI Taxonomy" id="1915356"/>
    <lineage>
        <taxon>Eukaryota</taxon>
        <taxon>Metamonada</taxon>
        <taxon>Parabasalia</taxon>
        <taxon>Tritrichomonadida</taxon>
        <taxon>Tritrichomonadidae</taxon>
        <taxon>Tritrichomonas</taxon>
    </lineage>
</organism>
<evidence type="ECO:0000313" key="3">
    <source>
        <dbReference type="Proteomes" id="UP001470230"/>
    </source>
</evidence>
<feature type="coiled-coil region" evidence="1">
    <location>
        <begin position="17"/>
        <end position="128"/>
    </location>
</feature>
<reference evidence="2 3" key="1">
    <citation type="submission" date="2024-04" db="EMBL/GenBank/DDBJ databases">
        <title>Tritrichomonas musculus Genome.</title>
        <authorList>
            <person name="Alves-Ferreira E."/>
            <person name="Grigg M."/>
            <person name="Lorenzi H."/>
            <person name="Galac M."/>
        </authorList>
    </citation>
    <scope>NUCLEOTIDE SEQUENCE [LARGE SCALE GENOMIC DNA]</scope>
    <source>
        <strain evidence="2 3">EAF2021</strain>
    </source>
</reference>
<proteinExistence type="predicted"/>
<dbReference type="EMBL" id="JAPFFF010000008">
    <property type="protein sequence ID" value="KAK8885154.1"/>
    <property type="molecule type" value="Genomic_DNA"/>
</dbReference>
<gene>
    <name evidence="2" type="ORF">M9Y10_044283</name>
</gene>